<dbReference type="RefSeq" id="WP_008413038.1">
    <property type="nucleotide sequence ID" value="NZ_CAOS01000013.1"/>
</dbReference>
<evidence type="ECO:0000256" key="3">
    <source>
        <dbReference type="ARBA" id="ARBA00023143"/>
    </source>
</evidence>
<protein>
    <recommendedName>
        <fullName evidence="4">Flagellar hook protein FlgE</fullName>
    </recommendedName>
</protein>
<keyword evidence="8" id="KW-0969">Cilium</keyword>
<feature type="domain" description="Flagellar basal body rod protein N-terminal" evidence="5">
    <location>
        <begin position="5"/>
        <end position="35"/>
    </location>
</feature>
<dbReference type="InterPro" id="IPR020013">
    <property type="entry name" value="Flagellar_FlgE/F/G"/>
</dbReference>
<comment type="caution">
    <text evidence="8">The sequence shown here is derived from an EMBL/GenBank/DDBJ whole genome shotgun (WGS) entry which is preliminary data.</text>
</comment>
<name>K8E0P4_9FIRM</name>
<dbReference type="GO" id="GO:0009425">
    <property type="term" value="C:bacterial-type flagellum basal body"/>
    <property type="evidence" value="ECO:0007669"/>
    <property type="project" value="UniProtKB-SubCell"/>
</dbReference>
<evidence type="ECO:0000259" key="5">
    <source>
        <dbReference type="Pfam" id="PF00460"/>
    </source>
</evidence>
<gene>
    <name evidence="8" type="ORF">DESHY_60344</name>
</gene>
<dbReference type="AlphaFoldDB" id="K8E0P4"/>
<dbReference type="InterPro" id="IPR037925">
    <property type="entry name" value="FlgE/F/G-like"/>
</dbReference>
<dbReference type="PANTHER" id="PTHR30435:SF1">
    <property type="entry name" value="FLAGELLAR HOOK PROTEIN FLGE"/>
    <property type="match status" value="1"/>
</dbReference>
<evidence type="ECO:0000313" key="8">
    <source>
        <dbReference type="EMBL" id="CCO09172.1"/>
    </source>
</evidence>
<evidence type="ECO:0000256" key="1">
    <source>
        <dbReference type="ARBA" id="ARBA00004117"/>
    </source>
</evidence>
<dbReference type="InterPro" id="IPR053967">
    <property type="entry name" value="LlgE_F_G-like_D1"/>
</dbReference>
<dbReference type="STRING" id="1121428.DESHY_60344"/>
<comment type="similarity">
    <text evidence="2 4">Belongs to the flagella basal body rod proteins family.</text>
</comment>
<dbReference type="Pfam" id="PF06429">
    <property type="entry name" value="Flg_bbr_C"/>
    <property type="match status" value="1"/>
</dbReference>
<reference evidence="8 9" key="1">
    <citation type="journal article" date="2013" name="Genome Announc.">
        <title>Genome Sequence of the Sulfate-Reducing Bacterium Desulfotomaculum hydrothermale Lam5(T).</title>
        <authorList>
            <person name="Amin O."/>
            <person name="Fardeau M.L."/>
            <person name="Valette O."/>
            <person name="Hirschler-Rea A."/>
            <person name="Barbe V."/>
            <person name="Medigue C."/>
            <person name="Vacherie B."/>
            <person name="Ollivier B."/>
            <person name="Bertin P.N."/>
            <person name="Dolla A."/>
        </authorList>
    </citation>
    <scope>NUCLEOTIDE SEQUENCE [LARGE SCALE GENOMIC DNA]</scope>
    <source>
        <strain evidence="9">Lam5 / DSM 18033</strain>
    </source>
</reference>
<dbReference type="InterPro" id="IPR010930">
    <property type="entry name" value="Flg_bb/hook_C_dom"/>
</dbReference>
<dbReference type="EMBL" id="CAOS01000013">
    <property type="protein sequence ID" value="CCO09172.1"/>
    <property type="molecule type" value="Genomic_DNA"/>
</dbReference>
<dbReference type="GO" id="GO:0005829">
    <property type="term" value="C:cytosol"/>
    <property type="evidence" value="ECO:0007669"/>
    <property type="project" value="TreeGrafter"/>
</dbReference>
<keyword evidence="8" id="KW-0282">Flagellum</keyword>
<comment type="subcellular location">
    <subcellularLocation>
        <location evidence="1 4">Bacterial flagellum basal body</location>
    </subcellularLocation>
</comment>
<sequence>MLRSLYSGVSGLRNHQIRMDSVGNNISNVNTVGYKSSRTNFVDAISQTIRSGSTSTNPAQLGTGINVGSVSNNFVQGSLQSTGRTLDLAIQGKGFFAVKAMDSSGNLTGNPMFTREGIFFLDQNNNLVNSGGYAVLGYTGGMPSTTQPAAANSGEGKITINPTTHELSTLSIDKNGYITAINKTTGDVEFIAQVALATFPNQEGLVKLGQNLFTTSPASGTEKIASNNHATDGAKAEINSGYIEMSNVDLSEEFVNMITTQRGYQANARVITVSDTLLEELIQLKR</sequence>
<feature type="domain" description="Flagellar hook protein FlgE/F/G-like D1" evidence="7">
    <location>
        <begin position="89"/>
        <end position="180"/>
    </location>
</feature>
<evidence type="ECO:0000256" key="2">
    <source>
        <dbReference type="ARBA" id="ARBA00009677"/>
    </source>
</evidence>
<evidence type="ECO:0000256" key="4">
    <source>
        <dbReference type="RuleBase" id="RU362116"/>
    </source>
</evidence>
<evidence type="ECO:0000259" key="7">
    <source>
        <dbReference type="Pfam" id="PF22692"/>
    </source>
</evidence>
<dbReference type="PANTHER" id="PTHR30435">
    <property type="entry name" value="FLAGELLAR PROTEIN"/>
    <property type="match status" value="1"/>
</dbReference>
<keyword evidence="9" id="KW-1185">Reference proteome</keyword>
<dbReference type="Proteomes" id="UP000009315">
    <property type="component" value="Unassembled WGS sequence"/>
</dbReference>
<dbReference type="OrthoDB" id="9804559at2"/>
<proteinExistence type="inferred from homology"/>
<feature type="domain" description="Flagellar basal-body/hook protein C-terminal" evidence="6">
    <location>
        <begin position="240"/>
        <end position="284"/>
    </location>
</feature>
<organism evidence="8 9">
    <name type="scientific">Desulforamulus hydrothermalis Lam5 = DSM 18033</name>
    <dbReference type="NCBI Taxonomy" id="1121428"/>
    <lineage>
        <taxon>Bacteria</taxon>
        <taxon>Bacillati</taxon>
        <taxon>Bacillota</taxon>
        <taxon>Clostridia</taxon>
        <taxon>Eubacteriales</taxon>
        <taxon>Peptococcaceae</taxon>
        <taxon>Desulforamulus</taxon>
    </lineage>
</organism>
<dbReference type="Pfam" id="PF22692">
    <property type="entry name" value="LlgE_F_G_D1"/>
    <property type="match status" value="1"/>
</dbReference>
<dbReference type="InterPro" id="IPR001444">
    <property type="entry name" value="Flag_bb_rod_N"/>
</dbReference>
<accession>K8E0P4</accession>
<comment type="function">
    <text evidence="4">A flexible structure which links the flagellar filament to the drive apparatus in the basal body.</text>
</comment>
<dbReference type="NCBIfam" id="TIGR03506">
    <property type="entry name" value="FlgEFG_subfam"/>
    <property type="match status" value="2"/>
</dbReference>
<keyword evidence="3 4" id="KW-0975">Bacterial flagellum</keyword>
<dbReference type="GO" id="GO:0071978">
    <property type="term" value="P:bacterial-type flagellum-dependent swarming motility"/>
    <property type="evidence" value="ECO:0007669"/>
    <property type="project" value="TreeGrafter"/>
</dbReference>
<dbReference type="SUPFAM" id="SSF117143">
    <property type="entry name" value="Flagellar hook protein flgE"/>
    <property type="match status" value="1"/>
</dbReference>
<dbReference type="Pfam" id="PF00460">
    <property type="entry name" value="Flg_bb_rod"/>
    <property type="match status" value="1"/>
</dbReference>
<keyword evidence="8" id="KW-0966">Cell projection</keyword>
<dbReference type="eggNOG" id="COG4786">
    <property type="taxonomic scope" value="Bacteria"/>
</dbReference>
<evidence type="ECO:0000259" key="6">
    <source>
        <dbReference type="Pfam" id="PF06429"/>
    </source>
</evidence>
<dbReference type="GO" id="GO:0009424">
    <property type="term" value="C:bacterial-type flagellum hook"/>
    <property type="evidence" value="ECO:0007669"/>
    <property type="project" value="TreeGrafter"/>
</dbReference>
<evidence type="ECO:0000313" key="9">
    <source>
        <dbReference type="Proteomes" id="UP000009315"/>
    </source>
</evidence>